<dbReference type="Proteomes" id="UP001488838">
    <property type="component" value="Unassembled WGS sequence"/>
</dbReference>
<evidence type="ECO:0000313" key="1">
    <source>
        <dbReference type="EMBL" id="KAK7811023.1"/>
    </source>
</evidence>
<comment type="caution">
    <text evidence="1">The sequence shown here is derived from an EMBL/GenBank/DDBJ whole genome shotgun (WGS) entry which is preliminary data.</text>
</comment>
<dbReference type="EMBL" id="JBBHLL010000183">
    <property type="protein sequence ID" value="KAK7811023.1"/>
    <property type="molecule type" value="Genomic_DNA"/>
</dbReference>
<gene>
    <name evidence="1" type="ORF">U0070_024201</name>
</gene>
<evidence type="ECO:0000313" key="2">
    <source>
        <dbReference type="Proteomes" id="UP001488838"/>
    </source>
</evidence>
<keyword evidence="2" id="KW-1185">Reference proteome</keyword>
<organism evidence="1 2">
    <name type="scientific">Myodes glareolus</name>
    <name type="common">Bank vole</name>
    <name type="synonym">Clethrionomys glareolus</name>
    <dbReference type="NCBI Taxonomy" id="447135"/>
    <lineage>
        <taxon>Eukaryota</taxon>
        <taxon>Metazoa</taxon>
        <taxon>Chordata</taxon>
        <taxon>Craniata</taxon>
        <taxon>Vertebrata</taxon>
        <taxon>Euteleostomi</taxon>
        <taxon>Mammalia</taxon>
        <taxon>Eutheria</taxon>
        <taxon>Euarchontoglires</taxon>
        <taxon>Glires</taxon>
        <taxon>Rodentia</taxon>
        <taxon>Myomorpha</taxon>
        <taxon>Muroidea</taxon>
        <taxon>Cricetidae</taxon>
        <taxon>Arvicolinae</taxon>
        <taxon>Myodes</taxon>
    </lineage>
</organism>
<proteinExistence type="predicted"/>
<accession>A0AAW0I968</accession>
<protein>
    <submittedName>
        <fullName evidence="1">Uncharacterized protein</fullName>
    </submittedName>
</protein>
<name>A0AAW0I968_MYOGA</name>
<dbReference type="AlphaFoldDB" id="A0AAW0I968"/>
<sequence length="110" mass="12088">MHPAKLLVGLSDVYRAFSAPGSKLFHDEGTLKLNGLLSHVFDSVDQACILVMVKCCGEDGREDISSCERHPPCKSLSQKAAEEMIAVGEYFQNFFLSDVLKVSAMCFDNV</sequence>
<reference evidence="1 2" key="1">
    <citation type="journal article" date="2023" name="bioRxiv">
        <title>Conserved and derived expression patterns and positive selection on dental genes reveal complex evolutionary context of ever-growing rodent molars.</title>
        <authorList>
            <person name="Calamari Z.T."/>
            <person name="Song A."/>
            <person name="Cohen E."/>
            <person name="Akter M."/>
            <person name="Roy R.D."/>
            <person name="Hallikas O."/>
            <person name="Christensen M.M."/>
            <person name="Li P."/>
            <person name="Marangoni P."/>
            <person name="Jernvall J."/>
            <person name="Klein O.D."/>
        </authorList>
    </citation>
    <scope>NUCLEOTIDE SEQUENCE [LARGE SCALE GENOMIC DNA]</scope>
    <source>
        <strain evidence="1">V071</strain>
    </source>
</reference>